<evidence type="ECO:0000256" key="3">
    <source>
        <dbReference type="ARBA" id="ARBA00022692"/>
    </source>
</evidence>
<dbReference type="FunFam" id="3.40.50.300:FF:000287">
    <property type="entry name" value="Multidrug ABC transporter ATP-binding protein"/>
    <property type="match status" value="1"/>
</dbReference>
<comment type="subcellular location">
    <subcellularLocation>
        <location evidence="1">Cell membrane</location>
        <topology evidence="1">Multi-pass membrane protein</topology>
    </subcellularLocation>
</comment>
<protein>
    <submittedName>
        <fullName evidence="12">Iron import ATP-binding/permease protein IrtA</fullName>
        <ecNumber evidence="12">3.6.3.-</ecNumber>
    </submittedName>
</protein>
<evidence type="ECO:0000256" key="6">
    <source>
        <dbReference type="ARBA" id="ARBA00022989"/>
    </source>
</evidence>
<feature type="transmembrane region" description="Helical" evidence="9">
    <location>
        <begin position="299"/>
        <end position="317"/>
    </location>
</feature>
<dbReference type="EMBL" id="FRFG01000055">
    <property type="protein sequence ID" value="SHO58144.1"/>
    <property type="molecule type" value="Genomic_DNA"/>
</dbReference>
<dbReference type="SUPFAM" id="SSF52540">
    <property type="entry name" value="P-loop containing nucleoside triphosphate hydrolases"/>
    <property type="match status" value="1"/>
</dbReference>
<sequence length="614" mass="66807">METLSQALDDESGPVDTDPSASSPDYLASLRLIWPYLTHQRFKLVAAIGLATLSVVLELVPVYVIYSLAGEVVTHQLTSQHLLVDGLIVIGAVISGYVLLGVAMGMSHLVAFEAIYQLRLHIARHMAGLPLGYFADRRSGEAKKLVIDDPEKLELVVAHGLPEGVSAVATWLAVSVWLFVVDWRMALAVVFITPVSFVLLTLAMMRGSRFARDYQMSGERMNSAIVEYLNGMPVVKIFNRAGESFREASEAVHEFSKVETQWARAYLPVGGTFFSLVLSNIVFIIPVGAFLILDHSLDLVTLLFFVILGASYSRPLLKGFHLFHELAHISMGSMLVHDLLEAPSQPDNGQTVNLSGYDVTFEQVCFGYDDGNDVLHDVSFTAKEGAVTALVGPSGSGKSTIAGLIPRFFDVRSGSISIGGVDIRDIGLEQLMDTVAFVFQQTILFSDTIAANIRFGKPDASDTEVENAARAAQVHEFIMALPDGYQTRIGDLGRQLSGGERQRIAIARAILKDAPVIVLDEATAFADPDNESAIQSAIEALAEGRTLIIVAHRLHTIRDAQTIVVTQQGCIAEQGQHDALLENHGVYAQLWADFVAARRVGFRQLSQANTDGEM</sequence>
<dbReference type="InterPro" id="IPR039421">
    <property type="entry name" value="Type_1_exporter"/>
</dbReference>
<keyword evidence="3 9" id="KW-0812">Transmembrane</keyword>
<dbReference type="STRING" id="1117707.VQ7734_03914"/>
<keyword evidence="12" id="KW-0378">Hydrolase</keyword>
<keyword evidence="13" id="KW-1185">Reference proteome</keyword>
<evidence type="ECO:0000256" key="1">
    <source>
        <dbReference type="ARBA" id="ARBA00004651"/>
    </source>
</evidence>
<evidence type="ECO:0000256" key="7">
    <source>
        <dbReference type="ARBA" id="ARBA00023136"/>
    </source>
</evidence>
<keyword evidence="5 12" id="KW-0067">ATP-binding</keyword>
<evidence type="ECO:0000256" key="8">
    <source>
        <dbReference type="SAM" id="MobiDB-lite"/>
    </source>
</evidence>
<feature type="transmembrane region" description="Helical" evidence="9">
    <location>
        <begin position="44"/>
        <end position="66"/>
    </location>
</feature>
<reference evidence="13" key="1">
    <citation type="submission" date="2016-12" db="EMBL/GenBank/DDBJ databases">
        <authorList>
            <person name="Rodrigo-Torres L."/>
            <person name="Arahal R.D."/>
            <person name="Lucena T."/>
        </authorList>
    </citation>
    <scope>NUCLEOTIDE SEQUENCE [LARGE SCALE GENOMIC DNA]</scope>
</reference>
<dbReference type="InterPro" id="IPR011527">
    <property type="entry name" value="ABC1_TM_dom"/>
</dbReference>
<feature type="region of interest" description="Disordered" evidence="8">
    <location>
        <begin position="1"/>
        <end position="22"/>
    </location>
</feature>
<dbReference type="EC" id="3.6.3.-" evidence="12"/>
<feature type="transmembrane region" description="Helical" evidence="9">
    <location>
        <begin position="161"/>
        <end position="180"/>
    </location>
</feature>
<dbReference type="Proteomes" id="UP000184600">
    <property type="component" value="Unassembled WGS sequence"/>
</dbReference>
<dbReference type="InterPro" id="IPR017871">
    <property type="entry name" value="ABC_transporter-like_CS"/>
</dbReference>
<dbReference type="PROSITE" id="PS00211">
    <property type="entry name" value="ABC_TRANSPORTER_1"/>
    <property type="match status" value="1"/>
</dbReference>
<dbReference type="Pfam" id="PF00664">
    <property type="entry name" value="ABC_membrane"/>
    <property type="match status" value="1"/>
</dbReference>
<dbReference type="OrthoDB" id="9806127at2"/>
<evidence type="ECO:0000259" key="11">
    <source>
        <dbReference type="PROSITE" id="PS50929"/>
    </source>
</evidence>
<evidence type="ECO:0000256" key="9">
    <source>
        <dbReference type="SAM" id="Phobius"/>
    </source>
</evidence>
<evidence type="ECO:0000256" key="4">
    <source>
        <dbReference type="ARBA" id="ARBA00022741"/>
    </source>
</evidence>
<feature type="transmembrane region" description="Helical" evidence="9">
    <location>
        <begin position="265"/>
        <end position="293"/>
    </location>
</feature>
<feature type="transmembrane region" description="Helical" evidence="9">
    <location>
        <begin position="186"/>
        <end position="205"/>
    </location>
</feature>
<dbReference type="GO" id="GO:0034040">
    <property type="term" value="F:ATPase-coupled lipid transmembrane transporter activity"/>
    <property type="evidence" value="ECO:0007669"/>
    <property type="project" value="TreeGrafter"/>
</dbReference>
<keyword evidence="4" id="KW-0547">Nucleotide-binding</keyword>
<dbReference type="PROSITE" id="PS50893">
    <property type="entry name" value="ABC_TRANSPORTER_2"/>
    <property type="match status" value="1"/>
</dbReference>
<dbReference type="PANTHER" id="PTHR24221:SF397">
    <property type="entry name" value="ABC TRANSPORTER, ATP-BINDING TRANSMEMBRANE PROTEIN"/>
    <property type="match status" value="1"/>
</dbReference>
<evidence type="ECO:0000313" key="13">
    <source>
        <dbReference type="Proteomes" id="UP000184600"/>
    </source>
</evidence>
<evidence type="ECO:0000256" key="2">
    <source>
        <dbReference type="ARBA" id="ARBA00022448"/>
    </source>
</evidence>
<dbReference type="PANTHER" id="PTHR24221">
    <property type="entry name" value="ATP-BINDING CASSETTE SUB-FAMILY B"/>
    <property type="match status" value="1"/>
</dbReference>
<dbReference type="GO" id="GO:0005886">
    <property type="term" value="C:plasma membrane"/>
    <property type="evidence" value="ECO:0007669"/>
    <property type="project" value="UniProtKB-SubCell"/>
</dbReference>
<evidence type="ECO:0000259" key="10">
    <source>
        <dbReference type="PROSITE" id="PS50893"/>
    </source>
</evidence>
<dbReference type="GO" id="GO:0016887">
    <property type="term" value="F:ATP hydrolysis activity"/>
    <property type="evidence" value="ECO:0007669"/>
    <property type="project" value="InterPro"/>
</dbReference>
<keyword evidence="2" id="KW-0813">Transport</keyword>
<evidence type="ECO:0000313" key="12">
    <source>
        <dbReference type="EMBL" id="SHO58144.1"/>
    </source>
</evidence>
<keyword evidence="7 9" id="KW-0472">Membrane</keyword>
<dbReference type="GO" id="GO:0005524">
    <property type="term" value="F:ATP binding"/>
    <property type="evidence" value="ECO:0007669"/>
    <property type="project" value="UniProtKB-KW"/>
</dbReference>
<name>A0A1M7YZX2_9VIBR</name>
<feature type="domain" description="ABC transporter" evidence="10">
    <location>
        <begin position="359"/>
        <end position="593"/>
    </location>
</feature>
<dbReference type="PROSITE" id="PS50929">
    <property type="entry name" value="ABC_TM1F"/>
    <property type="match status" value="1"/>
</dbReference>
<gene>
    <name evidence="12" type="primary">irtA</name>
    <name evidence="12" type="ORF">VQ7734_03914</name>
</gene>
<dbReference type="SUPFAM" id="SSF90123">
    <property type="entry name" value="ABC transporter transmembrane region"/>
    <property type="match status" value="1"/>
</dbReference>
<dbReference type="GO" id="GO:0140359">
    <property type="term" value="F:ABC-type transporter activity"/>
    <property type="evidence" value="ECO:0007669"/>
    <property type="project" value="InterPro"/>
</dbReference>
<dbReference type="InterPro" id="IPR027417">
    <property type="entry name" value="P-loop_NTPase"/>
</dbReference>
<dbReference type="InterPro" id="IPR003439">
    <property type="entry name" value="ABC_transporter-like_ATP-bd"/>
</dbReference>
<dbReference type="InterPro" id="IPR003593">
    <property type="entry name" value="AAA+_ATPase"/>
</dbReference>
<proteinExistence type="predicted"/>
<dbReference type="Gene3D" id="3.40.50.300">
    <property type="entry name" value="P-loop containing nucleotide triphosphate hydrolases"/>
    <property type="match status" value="1"/>
</dbReference>
<organism evidence="12 13">
    <name type="scientific">Vibrio quintilis</name>
    <dbReference type="NCBI Taxonomy" id="1117707"/>
    <lineage>
        <taxon>Bacteria</taxon>
        <taxon>Pseudomonadati</taxon>
        <taxon>Pseudomonadota</taxon>
        <taxon>Gammaproteobacteria</taxon>
        <taxon>Vibrionales</taxon>
        <taxon>Vibrionaceae</taxon>
        <taxon>Vibrio</taxon>
    </lineage>
</organism>
<dbReference type="SMART" id="SM00382">
    <property type="entry name" value="AAA"/>
    <property type="match status" value="1"/>
</dbReference>
<keyword evidence="6 9" id="KW-1133">Transmembrane helix</keyword>
<dbReference type="RefSeq" id="WP_083601730.1">
    <property type="nucleotide sequence ID" value="NZ_AP024898.1"/>
</dbReference>
<evidence type="ECO:0000256" key="5">
    <source>
        <dbReference type="ARBA" id="ARBA00022840"/>
    </source>
</evidence>
<feature type="transmembrane region" description="Helical" evidence="9">
    <location>
        <begin position="86"/>
        <end position="116"/>
    </location>
</feature>
<dbReference type="InterPro" id="IPR036640">
    <property type="entry name" value="ABC1_TM_sf"/>
</dbReference>
<accession>A0A1M7YZX2</accession>
<dbReference type="AlphaFoldDB" id="A0A1M7YZX2"/>
<feature type="domain" description="ABC transmembrane type-1" evidence="11">
    <location>
        <begin position="45"/>
        <end position="328"/>
    </location>
</feature>
<dbReference type="Gene3D" id="1.20.1560.10">
    <property type="entry name" value="ABC transporter type 1, transmembrane domain"/>
    <property type="match status" value="1"/>
</dbReference>
<dbReference type="Pfam" id="PF00005">
    <property type="entry name" value="ABC_tran"/>
    <property type="match status" value="1"/>
</dbReference>